<dbReference type="Proteomes" id="UP000634136">
    <property type="component" value="Unassembled WGS sequence"/>
</dbReference>
<organism evidence="2 3">
    <name type="scientific">Senna tora</name>
    <dbReference type="NCBI Taxonomy" id="362788"/>
    <lineage>
        <taxon>Eukaryota</taxon>
        <taxon>Viridiplantae</taxon>
        <taxon>Streptophyta</taxon>
        <taxon>Embryophyta</taxon>
        <taxon>Tracheophyta</taxon>
        <taxon>Spermatophyta</taxon>
        <taxon>Magnoliopsida</taxon>
        <taxon>eudicotyledons</taxon>
        <taxon>Gunneridae</taxon>
        <taxon>Pentapetalae</taxon>
        <taxon>rosids</taxon>
        <taxon>fabids</taxon>
        <taxon>Fabales</taxon>
        <taxon>Fabaceae</taxon>
        <taxon>Caesalpinioideae</taxon>
        <taxon>Cassia clade</taxon>
        <taxon>Senna</taxon>
    </lineage>
</organism>
<keyword evidence="3" id="KW-1185">Reference proteome</keyword>
<reference evidence="2" key="1">
    <citation type="submission" date="2020-09" db="EMBL/GenBank/DDBJ databases">
        <title>Genome-Enabled Discovery of Anthraquinone Biosynthesis in Senna tora.</title>
        <authorList>
            <person name="Kang S.-H."/>
            <person name="Pandey R.P."/>
            <person name="Lee C.-M."/>
            <person name="Sim J.-S."/>
            <person name="Jeong J.-T."/>
            <person name="Choi B.-S."/>
            <person name="Jung M."/>
            <person name="Ginzburg D."/>
            <person name="Zhao K."/>
            <person name="Won S.Y."/>
            <person name="Oh T.-J."/>
            <person name="Yu Y."/>
            <person name="Kim N.-H."/>
            <person name="Lee O.R."/>
            <person name="Lee T.-H."/>
            <person name="Bashyal P."/>
            <person name="Kim T.-S."/>
            <person name="Lee W.-H."/>
            <person name="Kawkins C."/>
            <person name="Kim C.-K."/>
            <person name="Kim J.S."/>
            <person name="Ahn B.O."/>
            <person name="Rhee S.Y."/>
            <person name="Sohng J.K."/>
        </authorList>
    </citation>
    <scope>NUCLEOTIDE SEQUENCE</scope>
    <source>
        <tissue evidence="2">Leaf</tissue>
    </source>
</reference>
<evidence type="ECO:0000313" key="3">
    <source>
        <dbReference type="Proteomes" id="UP000634136"/>
    </source>
</evidence>
<keyword evidence="2" id="KW-0396">Initiation factor</keyword>
<protein>
    <submittedName>
        <fullName evidence="2">Eukaryotic translation initiation factor 3 subunit A-like</fullName>
    </submittedName>
</protein>
<accession>A0A834W4E1</accession>
<feature type="signal peptide" evidence="1">
    <location>
        <begin position="1"/>
        <end position="21"/>
    </location>
</feature>
<proteinExistence type="predicted"/>
<dbReference type="GO" id="GO:0003743">
    <property type="term" value="F:translation initiation factor activity"/>
    <property type="evidence" value="ECO:0007669"/>
    <property type="project" value="UniProtKB-KW"/>
</dbReference>
<comment type="caution">
    <text evidence="2">The sequence shown here is derived from an EMBL/GenBank/DDBJ whole genome shotgun (WGS) entry which is preliminary data.</text>
</comment>
<dbReference type="AlphaFoldDB" id="A0A834W4E1"/>
<sequence length="95" mass="10719">MWLFKLSQKDLRLIASSVVLAAVSVLPYDHTCDASHMELEHAKETSLGSILNENKPETFEIHPCSLNWTFTYHLSTGKTFCLEIDTAGVKRLPNK</sequence>
<keyword evidence="2" id="KW-0648">Protein biosynthesis</keyword>
<dbReference type="EMBL" id="JAAIUW010000013">
    <property type="protein sequence ID" value="KAF7803824.1"/>
    <property type="molecule type" value="Genomic_DNA"/>
</dbReference>
<keyword evidence="1" id="KW-0732">Signal</keyword>
<name>A0A834W4E1_9FABA</name>
<evidence type="ECO:0000313" key="2">
    <source>
        <dbReference type="EMBL" id="KAF7803824.1"/>
    </source>
</evidence>
<gene>
    <name evidence="2" type="ORF">G2W53_042935</name>
</gene>
<feature type="chain" id="PRO_5033033193" evidence="1">
    <location>
        <begin position="22"/>
        <end position="95"/>
    </location>
</feature>
<evidence type="ECO:0000256" key="1">
    <source>
        <dbReference type="SAM" id="SignalP"/>
    </source>
</evidence>